<protein>
    <submittedName>
        <fullName evidence="1">Uncharacterized protein</fullName>
    </submittedName>
</protein>
<organism evidence="1 2">
    <name type="scientific">Catharanthus roseus</name>
    <name type="common">Madagascar periwinkle</name>
    <name type="synonym">Vinca rosea</name>
    <dbReference type="NCBI Taxonomy" id="4058"/>
    <lineage>
        <taxon>Eukaryota</taxon>
        <taxon>Viridiplantae</taxon>
        <taxon>Streptophyta</taxon>
        <taxon>Embryophyta</taxon>
        <taxon>Tracheophyta</taxon>
        <taxon>Spermatophyta</taxon>
        <taxon>Magnoliopsida</taxon>
        <taxon>eudicotyledons</taxon>
        <taxon>Gunneridae</taxon>
        <taxon>Pentapetalae</taxon>
        <taxon>asterids</taxon>
        <taxon>lamiids</taxon>
        <taxon>Gentianales</taxon>
        <taxon>Apocynaceae</taxon>
        <taxon>Rauvolfioideae</taxon>
        <taxon>Vinceae</taxon>
        <taxon>Catharanthinae</taxon>
        <taxon>Catharanthus</taxon>
    </lineage>
</organism>
<accession>A0ACC0C945</accession>
<dbReference type="Proteomes" id="UP001060085">
    <property type="component" value="Linkage Group LG01"/>
</dbReference>
<gene>
    <name evidence="1" type="ORF">M9H77_02669</name>
</gene>
<name>A0ACC0C945_CATRO</name>
<keyword evidence="2" id="KW-1185">Reference proteome</keyword>
<sequence>MYVDPSEPRDYGIHDSPWILLLDMASFRMHMRYWRRLLSPTRIIHYRGIVAEKRTVIILSKLAGALRYSLDYGSCPLSKKKFPPSNLRSRVGMRKKVLSKIIHQRQ</sequence>
<reference evidence="2" key="1">
    <citation type="journal article" date="2023" name="Nat. Plants">
        <title>Single-cell RNA sequencing provides a high-resolution roadmap for understanding the multicellular compartmentation of specialized metabolism.</title>
        <authorList>
            <person name="Sun S."/>
            <person name="Shen X."/>
            <person name="Li Y."/>
            <person name="Li Y."/>
            <person name="Wang S."/>
            <person name="Li R."/>
            <person name="Zhang H."/>
            <person name="Shen G."/>
            <person name="Guo B."/>
            <person name="Wei J."/>
            <person name="Xu J."/>
            <person name="St-Pierre B."/>
            <person name="Chen S."/>
            <person name="Sun C."/>
        </authorList>
    </citation>
    <scope>NUCLEOTIDE SEQUENCE [LARGE SCALE GENOMIC DNA]</scope>
</reference>
<evidence type="ECO:0000313" key="1">
    <source>
        <dbReference type="EMBL" id="KAI5681441.1"/>
    </source>
</evidence>
<dbReference type="EMBL" id="CM044701">
    <property type="protein sequence ID" value="KAI5681441.1"/>
    <property type="molecule type" value="Genomic_DNA"/>
</dbReference>
<proteinExistence type="predicted"/>
<comment type="caution">
    <text evidence="1">The sequence shown here is derived from an EMBL/GenBank/DDBJ whole genome shotgun (WGS) entry which is preliminary data.</text>
</comment>
<evidence type="ECO:0000313" key="2">
    <source>
        <dbReference type="Proteomes" id="UP001060085"/>
    </source>
</evidence>